<name>A0A914HEX4_GLORO</name>
<organism evidence="5 6">
    <name type="scientific">Globodera rostochiensis</name>
    <name type="common">Golden nematode worm</name>
    <name type="synonym">Heterodera rostochiensis</name>
    <dbReference type="NCBI Taxonomy" id="31243"/>
    <lineage>
        <taxon>Eukaryota</taxon>
        <taxon>Metazoa</taxon>
        <taxon>Ecdysozoa</taxon>
        <taxon>Nematoda</taxon>
        <taxon>Chromadorea</taxon>
        <taxon>Rhabditida</taxon>
        <taxon>Tylenchina</taxon>
        <taxon>Tylenchomorpha</taxon>
        <taxon>Tylenchoidea</taxon>
        <taxon>Heteroderidae</taxon>
        <taxon>Heteroderinae</taxon>
        <taxon>Globodera</taxon>
    </lineage>
</organism>
<accession>A0A914HEX4</accession>
<dbReference type="GO" id="GO:0016887">
    <property type="term" value="F:ATP hydrolysis activity"/>
    <property type="evidence" value="ECO:0007669"/>
    <property type="project" value="InterPro"/>
</dbReference>
<dbReference type="WBParaSite" id="Gr19_v10_g16881.t3">
    <property type="protein sequence ID" value="Gr19_v10_g16881.t3"/>
    <property type="gene ID" value="Gr19_v10_g16881"/>
</dbReference>
<feature type="region of interest" description="Disordered" evidence="3">
    <location>
        <begin position="146"/>
        <end position="189"/>
    </location>
</feature>
<evidence type="ECO:0000256" key="3">
    <source>
        <dbReference type="SAM" id="MobiDB-lite"/>
    </source>
</evidence>
<feature type="domain" description="VWFA" evidence="4">
    <location>
        <begin position="2755"/>
        <end position="2901"/>
    </location>
</feature>
<feature type="region of interest" description="Disordered" evidence="3">
    <location>
        <begin position="2550"/>
        <end position="2616"/>
    </location>
</feature>
<evidence type="ECO:0000313" key="5">
    <source>
        <dbReference type="Proteomes" id="UP000887572"/>
    </source>
</evidence>
<feature type="compositionally biased region" description="Basic and acidic residues" evidence="3">
    <location>
        <begin position="2139"/>
        <end position="2151"/>
    </location>
</feature>
<dbReference type="PROSITE" id="PS50234">
    <property type="entry name" value="VWFA"/>
    <property type="match status" value="1"/>
</dbReference>
<dbReference type="GO" id="GO:0005524">
    <property type="term" value="F:ATP binding"/>
    <property type="evidence" value="ECO:0007669"/>
    <property type="project" value="UniProtKB-KW"/>
</dbReference>
<feature type="compositionally biased region" description="Basic and acidic residues" evidence="3">
    <location>
        <begin position="2570"/>
        <end position="2583"/>
    </location>
</feature>
<dbReference type="GO" id="GO:0030687">
    <property type="term" value="C:preribosome, large subunit precursor"/>
    <property type="evidence" value="ECO:0007669"/>
    <property type="project" value="TreeGrafter"/>
</dbReference>
<feature type="compositionally biased region" description="Acidic residues" evidence="3">
    <location>
        <begin position="2500"/>
        <end position="2520"/>
    </location>
</feature>
<feature type="compositionally biased region" description="Acidic residues" evidence="3">
    <location>
        <begin position="2227"/>
        <end position="2241"/>
    </location>
</feature>
<feature type="compositionally biased region" description="Acidic residues" evidence="3">
    <location>
        <begin position="2395"/>
        <end position="2405"/>
    </location>
</feature>
<feature type="compositionally biased region" description="Polar residues" evidence="3">
    <location>
        <begin position="2607"/>
        <end position="2616"/>
    </location>
</feature>
<dbReference type="InterPro" id="IPR011704">
    <property type="entry name" value="ATPase_dyneun-rel_AAA"/>
</dbReference>
<dbReference type="Pfam" id="PF07728">
    <property type="entry name" value="AAA_5"/>
    <property type="match status" value="1"/>
</dbReference>
<feature type="region of interest" description="Disordered" evidence="3">
    <location>
        <begin position="2139"/>
        <end position="2208"/>
    </location>
</feature>
<dbReference type="SUPFAM" id="SSF53300">
    <property type="entry name" value="vWA-like"/>
    <property type="match status" value="1"/>
</dbReference>
<sequence length="2986" mass="335591">MHANQCFKIITDVYNPVFGDDKEINNAWVPSLPLLHLTNPANTDGNELQLNIGCVPLQLQANRDRSIVVPSPFSIRLLASQHGLLERVAACVSANWLVLLTGPPHVGKRSTVRALATLVDQPLEHIRLTSETDALELLGSFEQVQNQQQRRGMENEDDNGDNKMVVDLDCDDDEMNGRQEEDDGLHASGSKSNLRFEWVDSVFVRAFRDGHWLLVDDVNCCSSAVLDCLNSCLESADGELVLPVQQQKHADGTVLESKICRHANFRIFFTMNPRNGQLSRAMRNRAVELAFGTDPDPGVEPPSWSADVVDVVSAVFMPNRITTESESSTSIRATMPSSLKQCQLVTQLQHTLQGSTDCSTMLCCAAQLPSRSRRDAGNNWMEEQPFLAGLEQFIQLLLRYSRMDDAAAGVVDDYDERSQPMLGFNTFPPVARPSASAISTSHDELTLYYWHCWSNVSAFPVQQHAPHSDVCLQLAFMFPGSFDSQKRMWATALQIGLFGTINETRQNVIFSLLTVDIGKTVDDRLDLDQLLFDHTFPAEMRCWPDPRKLAINETELGQKYMDILRASPAKCRPFLSLVELEQYRQRWLDNSSSECDEVLDDFTFGVFRRHFAKLINLVNRIFGENDSANTALPWHANEGCAGRMFEFGRVGSTDIGRHIFNNEKSQLVFSHLQFPFITFGLNTFFWSRLHFDDFNVLRHLRLAELATASVELDQTFLTTWELSFANRSLQNAAKNLFQQSAAQFDADIQLGHNFEPSELSKVIAKLISMLGSLTPPRGLMDPPHFAHIQQMHWRERLQQVDIYLNALQMFLRLTIAKSYDVDQIVAICCASPASSSPLSPHSAAPILRQICVAHRDTANALRQLDSDDTQRTSQERSKSDPFVYRCCWTEGQESNYANHFRHEFVERLRSATAHLTEAIHTATDDASNLLGAFNNLSQSSNDGGGTALHRQSSTTTTTNRLSVAQSHLHNLLSTTSTLKALLTETTTTTSAAETSSPPLPPALFIYPDLVAPYLHVLNLLAIALAELYRQIGSALAVEHIRHKYGFSRVEFDAFTLLLHHCSSSSSSIRQLQNGKQSTDHAVADVAKCTEPFIRWLITDQWCPLTAHQRLPICLWSIASCHSRCQRSGRAIEPMRAMKRRRLINMTNMYSWNRMNKSFAPLTFPTSPIQPLMLNPLMRRAAQRVDKKNVAHRMPFSKPDETDNPSSPLFLSLLHVADKLELYSTAEELDDAVVSYSHLQALGKLRELLQLRVTTTTKFPSTSSSSPSSTLPPLNVYRDSEPSALVHCVQCLAPFQHRVQQLLSEFPENAQLFTLNSSIDTFKHKAPAGAPLMKHAAQLEHILVRAEEWESIADRAHSVRAQMVPLQDVLVEWRRREVHCWASLVDMVRADCAQLAVLAGWPLFKCALDTLQNQKDGGGTVPLLAFVDWMHSATVGDFDARLWTGQLLTKCLHNLAPNCAATATLCRRMRCACAHFAQFGQAVHVHFADRFAPVERSLRDFCRAVRYTDLNVWSVRDSARRAHTQLIRILRDFKNLNDEPVLPLLFDKLSPLLEWTPPTTAQDRLPPNPMAHSEQEETTVAILSRSLTSFVSRLGTSVVRLLDMDALDVLRADAIGMLKELQTHIIYDDCHSVDQQHNLSKPEVDNVRSINEKRHGRALFTRQQQFARLVRTAARIGLNARRAQHIDSEQLTMQTLAETDALERLPETIGTHFRNTTAARNVFLRQFANYRRHQSQQQQQLTPATLQQLRNTVEFALHWMHNAISALGQQRFADAQQRALHIARCIELEAQNAAAALTEDDDLALSHAHMSSVFVRNGRLINMLTTIIDRMRQLHQLCPRQHSSNSGDDQHQIISSHPSTSIQLSLNAFQTPLGSLRQPSTEHAELDADLSALELLLKRLKRSHSDVLVSSVRVTRDCFGNDDASAMEDNNLHIWKRTNWRTYTDCLREFHSAFSDLSLAKLGTYFVDECAKLGPTFGQLLLIDEEIMVEGRPITAAETNLEFEEVERAILLYLQSIYKEIERYNNNDGNGAPPVLDSVKRVLEFVNKLNSDKVLAQLCDWFFANSSVYNARTSSSSSATTASRLVCGYTLAHGLCSALCHLHHHIGTLVSQLASFHAHWTAIGCHLLTNGFVNPIPAEDRREGAESKRVESGDGFGDADLAPNATDVSSQVENMEQIEGLKENGNDQQQQPMDERNDADQQQQQQMPDVEQPIDVEDDFAGCLEGLDTGEGEEGIDEEDNVEQQHEDIEDRADWNFGDVEEPEETQLDPQLWEPPEEQQQQDNIEEKDGDKQQQPMDECGKGDADPQQQMPEVDQSVGAEDANDKQDWTAVEEAVGDQRHEQLEQDGQKADGEDNDEQQQHEEDMEERDENDIGEVEEQPEEAQLDPQSHGLADEQQDNSEEQVDDQQQQPLNENDDAAQQQKQQQQQKMSDVDQPVGVEDADGHDWTAVEEAGDDKTRQEKLEHDDRAGQGADDEAESSSKQRRTTDGMDEENGRKNDENEDEEMEKNADNDEEIEVGECEQRQLSAHASATLEQARRTRALFSAHLRRLRQKQRQGRAAELASEPSDADGRATDQQKPGKDGDEDEAAGVSDQQRMELDEEDGVEQQQDATGLQNQNIFNTMAEAERHAASMLLSADGAKLDVSADLIERLCADFDSLDQQQNDELQDGRAGDEQRQLQLKWALITDAVAQLAAELAESLRAIIEPTIASRLEGDYRTGKRLNMRRLISYIASDYRKDRIWMRRTRKERRNYQICIAVDNSQSMQHNHMTEITCNALCLIERALRQLEVGQLALCSFGSQVQLIADFAASEHDCDVPPLGVRILRQLRFDQSRTDLAELLDVSQTLFTRAREGGGAVAAPTEQLLIILGDGRGVFSEGVQRIRQAIARLSMDRVTVLFLVMDVPPPSPPSSSSLSSTNKSSSSGTHKSIMDMRIADFSVNGQCTFRPYMAQFPFPLYALVRDTRTLPATVAEAVRQWFEHTATG</sequence>
<dbReference type="InterPro" id="IPR036465">
    <property type="entry name" value="vWFA_dom_sf"/>
</dbReference>
<feature type="compositionally biased region" description="Low complexity" evidence="3">
    <location>
        <begin position="2912"/>
        <end position="2925"/>
    </location>
</feature>
<proteinExistence type="predicted"/>
<dbReference type="InterPro" id="IPR027417">
    <property type="entry name" value="P-loop_NTPase"/>
</dbReference>
<dbReference type="PANTHER" id="PTHR48103:SF2">
    <property type="entry name" value="MIDASIN"/>
    <property type="match status" value="1"/>
</dbReference>
<feature type="compositionally biased region" description="Low complexity" evidence="3">
    <location>
        <begin position="2267"/>
        <end position="2282"/>
    </location>
</feature>
<evidence type="ECO:0000256" key="1">
    <source>
        <dbReference type="ARBA" id="ARBA00022741"/>
    </source>
</evidence>
<reference evidence="6" key="1">
    <citation type="submission" date="2022-11" db="UniProtKB">
        <authorList>
            <consortium name="WormBaseParasite"/>
        </authorList>
    </citation>
    <scope>IDENTIFICATION</scope>
</reference>
<dbReference type="GO" id="GO:0000027">
    <property type="term" value="P:ribosomal large subunit assembly"/>
    <property type="evidence" value="ECO:0007669"/>
    <property type="project" value="TreeGrafter"/>
</dbReference>
<feature type="compositionally biased region" description="Basic and acidic residues" evidence="3">
    <location>
        <begin position="2242"/>
        <end position="2253"/>
    </location>
</feature>
<keyword evidence="2" id="KW-0067">ATP-binding</keyword>
<feature type="compositionally biased region" description="Low complexity" evidence="3">
    <location>
        <begin position="2420"/>
        <end position="2429"/>
    </location>
</feature>
<dbReference type="GO" id="GO:0005634">
    <property type="term" value="C:nucleus"/>
    <property type="evidence" value="ECO:0007669"/>
    <property type="project" value="TreeGrafter"/>
</dbReference>
<feature type="compositionally biased region" description="Basic and acidic residues" evidence="3">
    <location>
        <begin position="2479"/>
        <end position="2499"/>
    </location>
</feature>
<feature type="compositionally biased region" description="Acidic residues" evidence="3">
    <location>
        <begin position="2363"/>
        <end position="2384"/>
    </location>
</feature>
<evidence type="ECO:0000256" key="2">
    <source>
        <dbReference type="ARBA" id="ARBA00022840"/>
    </source>
</evidence>
<keyword evidence="1" id="KW-0547">Nucleotide-binding</keyword>
<dbReference type="PANTHER" id="PTHR48103">
    <property type="entry name" value="MIDASIN-RELATED"/>
    <property type="match status" value="1"/>
</dbReference>
<feature type="compositionally biased region" description="Basic and acidic residues" evidence="3">
    <location>
        <begin position="2336"/>
        <end position="2362"/>
    </location>
</feature>
<dbReference type="Gene3D" id="3.40.50.300">
    <property type="entry name" value="P-loop containing nucleotide triphosphate hydrolases"/>
    <property type="match status" value="1"/>
</dbReference>
<dbReference type="Proteomes" id="UP000887572">
    <property type="component" value="Unplaced"/>
</dbReference>
<evidence type="ECO:0000259" key="4">
    <source>
        <dbReference type="PROSITE" id="PS50234"/>
    </source>
</evidence>
<protein>
    <submittedName>
        <fullName evidence="6">VWFA domain-containing protein</fullName>
    </submittedName>
</protein>
<dbReference type="InterPro" id="IPR002035">
    <property type="entry name" value="VWF_A"/>
</dbReference>
<feature type="compositionally biased region" description="Polar residues" evidence="3">
    <location>
        <begin position="2524"/>
        <end position="2533"/>
    </location>
</feature>
<dbReference type="SUPFAM" id="SSF52540">
    <property type="entry name" value="P-loop containing nucleoside triphosphate hydrolases"/>
    <property type="match status" value="1"/>
</dbReference>
<feature type="region of interest" description="Disordered" evidence="3">
    <location>
        <begin position="2908"/>
        <end position="2927"/>
    </location>
</feature>
<evidence type="ECO:0000313" key="6">
    <source>
        <dbReference type="WBParaSite" id="Gr19_v10_g16881.t3"/>
    </source>
</evidence>
<feature type="region of interest" description="Disordered" evidence="3">
    <location>
        <begin position="2222"/>
        <end position="2533"/>
    </location>
</feature>
<keyword evidence="5" id="KW-1185">Reference proteome</keyword>
<feature type="compositionally biased region" description="Basic and acidic residues" evidence="3">
    <location>
        <begin position="2455"/>
        <end position="2469"/>
    </location>
</feature>
<dbReference type="GO" id="GO:0000055">
    <property type="term" value="P:ribosomal large subunit export from nucleus"/>
    <property type="evidence" value="ECO:0007669"/>
    <property type="project" value="TreeGrafter"/>
</dbReference>